<dbReference type="Proteomes" id="UP001159427">
    <property type="component" value="Unassembled WGS sequence"/>
</dbReference>
<evidence type="ECO:0000256" key="1">
    <source>
        <dbReference type="ARBA" id="ARBA00004141"/>
    </source>
</evidence>
<keyword evidence="2 11" id="KW-0813">Transport</keyword>
<keyword evidence="14" id="KW-1185">Reference proteome</keyword>
<organism evidence="13 14">
    <name type="scientific">Porites evermanni</name>
    <dbReference type="NCBI Taxonomy" id="104178"/>
    <lineage>
        <taxon>Eukaryota</taxon>
        <taxon>Metazoa</taxon>
        <taxon>Cnidaria</taxon>
        <taxon>Anthozoa</taxon>
        <taxon>Hexacorallia</taxon>
        <taxon>Scleractinia</taxon>
        <taxon>Fungiina</taxon>
        <taxon>Poritidae</taxon>
        <taxon>Porites</taxon>
    </lineage>
</organism>
<keyword evidence="4 11" id="KW-0812">Transmembrane</keyword>
<evidence type="ECO:0000256" key="11">
    <source>
        <dbReference type="RuleBase" id="RU000679"/>
    </source>
</evidence>
<dbReference type="PRINTS" id="PR01078">
    <property type="entry name" value="AMINACHANNEL"/>
</dbReference>
<feature type="transmembrane region" description="Helical" evidence="12">
    <location>
        <begin position="479"/>
        <end position="505"/>
    </location>
</feature>
<dbReference type="InterPro" id="IPR001873">
    <property type="entry name" value="ENaC"/>
</dbReference>
<accession>A0ABN8LFC9</accession>
<evidence type="ECO:0000256" key="9">
    <source>
        <dbReference type="ARBA" id="ARBA00023201"/>
    </source>
</evidence>
<keyword evidence="7 11" id="KW-0406">Ion transport</keyword>
<evidence type="ECO:0000256" key="10">
    <source>
        <dbReference type="ARBA" id="ARBA00023303"/>
    </source>
</evidence>
<evidence type="ECO:0000256" key="12">
    <source>
        <dbReference type="SAM" id="Phobius"/>
    </source>
</evidence>
<proteinExistence type="inferred from homology"/>
<comment type="caution">
    <text evidence="13">The sequence shown here is derived from an EMBL/GenBank/DDBJ whole genome shotgun (WGS) entry which is preliminary data.</text>
</comment>
<dbReference type="EMBL" id="CALNXI010000026">
    <property type="protein sequence ID" value="CAH3015662.1"/>
    <property type="molecule type" value="Genomic_DNA"/>
</dbReference>
<evidence type="ECO:0000256" key="2">
    <source>
        <dbReference type="ARBA" id="ARBA00022448"/>
    </source>
</evidence>
<keyword evidence="9 11" id="KW-0739">Sodium transport</keyword>
<sequence length="509" mass="57949">MTSFCACQSPSRRRKITADAASIENEKVLEELQPLPNGFSHQHGDSLEHESTPCLAVDESTEINTKTVRWQRLHRVWEYYLRHNTLHGLHYVFDTKSIWRKMMWVGILLICGGVFLNEVRQSITQYLQYPFSTLSTVDYPNKLEIPAISICDLRDIRKTILNSSKVNWTSRSEANSTTPNSTATMTDVLEDSLSVLDEILISCSLKRGVTNKKALPCDKRNFSLFISSDGHSCYTLNSGRNGGRLMETDNVGPLYGVHMVVNTEPLEKGKTYGSSGLKVILHQHEELPLKRVGFHVPPGYVTYVDMKKQKLINLRKPFRTNCGGKNLDYFPEYSKNKCLLEEITKNVTRKCGCRGWFMPETADNYTLCSLNKTLDCMWPAWEETEQRNGNSCPVDCEKVSYKSSLSAALYLPQKMLPVLKYSNLREAKNMPNDTDGMVNFMLDYYVVLSFFYSELRVDIFEQTPVYGFFRLLGDAGGQLGLVLGASVVTILEFVDLLIFLAINWFRSKP</sequence>
<gene>
    <name evidence="13" type="ORF">PEVE_00019245</name>
</gene>
<evidence type="ECO:0000256" key="6">
    <source>
        <dbReference type="ARBA" id="ARBA00023053"/>
    </source>
</evidence>
<keyword evidence="3 11" id="KW-0894">Sodium channel</keyword>
<keyword evidence="5 12" id="KW-1133">Transmembrane helix</keyword>
<dbReference type="Pfam" id="PF00858">
    <property type="entry name" value="ASC"/>
    <property type="match status" value="1"/>
</dbReference>
<protein>
    <submittedName>
        <fullName evidence="13">Uncharacterized protein</fullName>
    </submittedName>
</protein>
<keyword evidence="6" id="KW-0915">Sodium</keyword>
<evidence type="ECO:0000313" key="13">
    <source>
        <dbReference type="EMBL" id="CAH3015662.1"/>
    </source>
</evidence>
<name>A0ABN8LFC9_9CNID</name>
<evidence type="ECO:0000256" key="5">
    <source>
        <dbReference type="ARBA" id="ARBA00022989"/>
    </source>
</evidence>
<keyword evidence="8 12" id="KW-0472">Membrane</keyword>
<evidence type="ECO:0000256" key="8">
    <source>
        <dbReference type="ARBA" id="ARBA00023136"/>
    </source>
</evidence>
<evidence type="ECO:0000256" key="7">
    <source>
        <dbReference type="ARBA" id="ARBA00023065"/>
    </source>
</evidence>
<evidence type="ECO:0000256" key="3">
    <source>
        <dbReference type="ARBA" id="ARBA00022461"/>
    </source>
</evidence>
<dbReference type="PANTHER" id="PTHR11690">
    <property type="entry name" value="AMILORIDE-SENSITIVE SODIUM CHANNEL-RELATED"/>
    <property type="match status" value="1"/>
</dbReference>
<evidence type="ECO:0000256" key="4">
    <source>
        <dbReference type="ARBA" id="ARBA00022692"/>
    </source>
</evidence>
<keyword evidence="10 11" id="KW-0407">Ion channel</keyword>
<dbReference type="Gene3D" id="1.10.287.770">
    <property type="entry name" value="YojJ-like"/>
    <property type="match status" value="1"/>
</dbReference>
<comment type="subcellular location">
    <subcellularLocation>
        <location evidence="1">Membrane</location>
        <topology evidence="1">Multi-pass membrane protein</topology>
    </subcellularLocation>
</comment>
<comment type="similarity">
    <text evidence="11">Belongs to the amiloride-sensitive sodium channel (TC 1.A.6) family.</text>
</comment>
<reference evidence="13 14" key="1">
    <citation type="submission" date="2022-05" db="EMBL/GenBank/DDBJ databases">
        <authorList>
            <consortium name="Genoscope - CEA"/>
            <person name="William W."/>
        </authorList>
    </citation>
    <scope>NUCLEOTIDE SEQUENCE [LARGE SCALE GENOMIC DNA]</scope>
</reference>
<dbReference type="Gene3D" id="2.60.470.10">
    <property type="entry name" value="Acid-sensing ion channels like domains"/>
    <property type="match status" value="1"/>
</dbReference>
<evidence type="ECO:0000313" key="14">
    <source>
        <dbReference type="Proteomes" id="UP001159427"/>
    </source>
</evidence>